<dbReference type="EMBL" id="BK032759">
    <property type="protein sequence ID" value="DAF58818.1"/>
    <property type="molecule type" value="Genomic_DNA"/>
</dbReference>
<protein>
    <submittedName>
        <fullName evidence="1">Uncharacterized protein</fullName>
    </submittedName>
</protein>
<proteinExistence type="predicted"/>
<accession>A0A8S5T7S7</accession>
<name>A0A8S5T7S7_9CAUD</name>
<evidence type="ECO:0000313" key="1">
    <source>
        <dbReference type="EMBL" id="DAF58818.1"/>
    </source>
</evidence>
<organism evidence="1">
    <name type="scientific">Siphoviridae sp. ctxMM9</name>
    <dbReference type="NCBI Taxonomy" id="2827973"/>
    <lineage>
        <taxon>Viruses</taxon>
        <taxon>Duplodnaviria</taxon>
        <taxon>Heunggongvirae</taxon>
        <taxon>Uroviricota</taxon>
        <taxon>Caudoviricetes</taxon>
    </lineage>
</organism>
<sequence length="157" mass="16942">MALFKISKGNSSKLPQTYNEGYCYLTTDEHKFYIDTSDTVEGRICLNVAIADKVSGNLSINGKSYNGSSSVDVGVISAAYGAVWNDYAEYRQASTKEPGRCVIEKGDDTLELSTARLLPGANIVSDTFGFAIGETKDCATPIAVSGRVLAYPYEPRD</sequence>
<reference evidence="1" key="1">
    <citation type="journal article" date="2021" name="Proc. Natl. Acad. Sci. U.S.A.">
        <title>A Catalog of Tens of Thousands of Viruses from Human Metagenomes Reveals Hidden Associations with Chronic Diseases.</title>
        <authorList>
            <person name="Tisza M.J."/>
            <person name="Buck C.B."/>
        </authorList>
    </citation>
    <scope>NUCLEOTIDE SEQUENCE</scope>
    <source>
        <strain evidence="1">CtxMM9</strain>
    </source>
</reference>